<evidence type="ECO:0000313" key="1">
    <source>
        <dbReference type="EMBL" id="NYS26756.1"/>
    </source>
</evidence>
<gene>
    <name evidence="1" type="ORF">HUK65_17410</name>
</gene>
<accession>A0A7Z0I2I0</accession>
<sequence length="116" mass="12586">MHIQINTDDTVEGHDALIAQLEAEIRDGLSRFADQITRVELHLSDENGAKSGSGDKRCVLEVRPTGQKPVAVTNAADSLQEASAGAVQKMQHKLQSLFGRQDKTKGGHSIRDLDVL</sequence>
<protein>
    <submittedName>
        <fullName evidence="1">Ribosomal subunit interface protein</fullName>
    </submittedName>
</protein>
<name>A0A7Z0I2I0_9RHOB</name>
<reference evidence="1 2" key="1">
    <citation type="journal article" date="2000" name="Arch. Microbiol.">
        <title>Rhodobaca bogoriensis gen. nov. and sp. nov., an alkaliphilic purple nonsulfur bacterium from African Rift Valley soda lakes.</title>
        <authorList>
            <person name="Milford A.D."/>
            <person name="Achenbach L.A."/>
            <person name="Jung D.O."/>
            <person name="Madigan M.T."/>
        </authorList>
    </citation>
    <scope>NUCLEOTIDE SEQUENCE [LARGE SCALE GENOMIC DNA]</scope>
    <source>
        <strain evidence="1 2">2376</strain>
    </source>
</reference>
<dbReference type="EMBL" id="JACBXS010000070">
    <property type="protein sequence ID" value="NYS26756.1"/>
    <property type="molecule type" value="Genomic_DNA"/>
</dbReference>
<dbReference type="RefSeq" id="WP_179907548.1">
    <property type="nucleotide sequence ID" value="NZ_JACBXS010000070.1"/>
</dbReference>
<dbReference type="Pfam" id="PF02482">
    <property type="entry name" value="Ribosomal_S30AE"/>
    <property type="match status" value="1"/>
</dbReference>
<dbReference type="SUPFAM" id="SSF69754">
    <property type="entry name" value="Ribosome binding protein Y (YfiA homologue)"/>
    <property type="match status" value="1"/>
</dbReference>
<proteinExistence type="predicted"/>
<dbReference type="Proteomes" id="UP000529417">
    <property type="component" value="Unassembled WGS sequence"/>
</dbReference>
<dbReference type="AlphaFoldDB" id="A0A7Z0I2I0"/>
<evidence type="ECO:0000313" key="2">
    <source>
        <dbReference type="Proteomes" id="UP000529417"/>
    </source>
</evidence>
<organism evidence="1 2">
    <name type="scientific">Rhabdonatronobacter sediminivivens</name>
    <dbReference type="NCBI Taxonomy" id="2743469"/>
    <lineage>
        <taxon>Bacteria</taxon>
        <taxon>Pseudomonadati</taxon>
        <taxon>Pseudomonadota</taxon>
        <taxon>Alphaproteobacteria</taxon>
        <taxon>Rhodobacterales</taxon>
        <taxon>Paracoccaceae</taxon>
        <taxon>Rhabdonatronobacter</taxon>
    </lineage>
</organism>
<comment type="caution">
    <text evidence="1">The sequence shown here is derived from an EMBL/GenBank/DDBJ whole genome shotgun (WGS) entry which is preliminary data.</text>
</comment>
<dbReference type="Gene3D" id="3.30.160.100">
    <property type="entry name" value="Ribosome hibernation promotion factor-like"/>
    <property type="match status" value="1"/>
</dbReference>
<dbReference type="InterPro" id="IPR003489">
    <property type="entry name" value="RHF/RaiA"/>
</dbReference>
<dbReference type="InterPro" id="IPR036567">
    <property type="entry name" value="RHF-like"/>
</dbReference>
<keyword evidence="2" id="KW-1185">Reference proteome</keyword>